<keyword evidence="2" id="KW-1185">Reference proteome</keyword>
<evidence type="ECO:0000313" key="2">
    <source>
        <dbReference type="Proteomes" id="UP000228484"/>
    </source>
</evidence>
<gene>
    <name evidence="1" type="ORF">CO726_13480</name>
</gene>
<dbReference type="AlphaFoldDB" id="A0A2G6QCN3"/>
<evidence type="ECO:0000313" key="1">
    <source>
        <dbReference type="EMBL" id="PIE94593.1"/>
    </source>
</evidence>
<proteinExistence type="predicted"/>
<accession>A0A2G6QCN3</accession>
<reference evidence="1 2" key="1">
    <citation type="submission" date="2017-09" db="EMBL/GenBank/DDBJ databases">
        <title>Biocontrol bacteria screening and application from spent mushroom substrate.</title>
        <authorList>
            <person name="Sun X."/>
        </authorList>
    </citation>
    <scope>NUCLEOTIDE SEQUENCE [LARGE SCALE GENOMIC DNA]</scope>
    <source>
        <strain evidence="1 2">100374</strain>
    </source>
</reference>
<name>A0A2G6QCN3_9BACI</name>
<dbReference type="EMBL" id="NWUW01000008">
    <property type="protein sequence ID" value="PIE94593.1"/>
    <property type="molecule type" value="Genomic_DNA"/>
</dbReference>
<organism evidence="1 2">
    <name type="scientific">Bacillus fungorum</name>
    <dbReference type="NCBI Taxonomy" id="2039284"/>
    <lineage>
        <taxon>Bacteria</taxon>
        <taxon>Bacillati</taxon>
        <taxon>Bacillota</taxon>
        <taxon>Bacilli</taxon>
        <taxon>Bacillales</taxon>
        <taxon>Bacillaceae</taxon>
        <taxon>Bacillus</taxon>
    </lineage>
</organism>
<comment type="caution">
    <text evidence="1">The sequence shown here is derived from an EMBL/GenBank/DDBJ whole genome shotgun (WGS) entry which is preliminary data.</text>
</comment>
<dbReference type="Proteomes" id="UP000228484">
    <property type="component" value="Unassembled WGS sequence"/>
</dbReference>
<sequence>MDNKNRLMLISGVTNFAFYDYNSFPEINCYNYYTKYINQIYNEVKTVSYSRYSERNLNFNFINRFDINGIAFIKDNDDYVHINEGALYKVYKKFSELVISGAFSEYTYIKQVANCQVNLENEEVTEEQFIYKIPDDYNGKLISEYLSMFAMKFIILHELGHHINGHLLYIKEKYGVNSWYTRGNRQNVPDVLIRTLEMDADAFAISQLVREFQELIINDSKFSSLAMPNEIKLGLFIFAIHVLFIILGEGIEPDVSSSKYMIRKARYVYNISCLETNLKLRYSEFYASINFDYVTSYYWVYTEKLYHKVFGVDNKLIEDMNKVISDFRNLDEMEKTWNSIHDELFKFARIPIASKYVLSKKKR</sequence>
<protein>
    <submittedName>
        <fullName evidence="1">Uncharacterized protein</fullName>
    </submittedName>
</protein>
<dbReference type="RefSeq" id="WP_099684584.1">
    <property type="nucleotide sequence ID" value="NZ_NWUW01000008.1"/>
</dbReference>